<dbReference type="InterPro" id="IPR019452">
    <property type="entry name" value="VPS39/TGF_beta_rcpt-assoc_1"/>
</dbReference>
<evidence type="ECO:0000313" key="4">
    <source>
        <dbReference type="Proteomes" id="UP001497482"/>
    </source>
</evidence>
<dbReference type="PROSITE" id="PS50219">
    <property type="entry name" value="CNH"/>
    <property type="match status" value="1"/>
</dbReference>
<organism evidence="3 4">
    <name type="scientific">Knipowitschia caucasica</name>
    <name type="common">Caucasian dwarf goby</name>
    <name type="synonym">Pomatoschistus caucasicus</name>
    <dbReference type="NCBI Taxonomy" id="637954"/>
    <lineage>
        <taxon>Eukaryota</taxon>
        <taxon>Metazoa</taxon>
        <taxon>Chordata</taxon>
        <taxon>Craniata</taxon>
        <taxon>Vertebrata</taxon>
        <taxon>Euteleostomi</taxon>
        <taxon>Actinopterygii</taxon>
        <taxon>Neopterygii</taxon>
        <taxon>Teleostei</taxon>
        <taxon>Neoteleostei</taxon>
        <taxon>Acanthomorphata</taxon>
        <taxon>Gobiaria</taxon>
        <taxon>Gobiiformes</taxon>
        <taxon>Gobioidei</taxon>
        <taxon>Gobiidae</taxon>
        <taxon>Gobiinae</taxon>
        <taxon>Knipowitschia</taxon>
    </lineage>
</organism>
<dbReference type="InterPro" id="IPR001180">
    <property type="entry name" value="CNH_dom"/>
</dbReference>
<dbReference type="Pfam" id="PF10366">
    <property type="entry name" value="Vps39_1"/>
    <property type="match status" value="1"/>
</dbReference>
<accession>A0AAV2JIQ4</accession>
<proteinExistence type="predicted"/>
<dbReference type="InterPro" id="IPR000547">
    <property type="entry name" value="Clathrin_H-chain/VPS_repeat"/>
</dbReference>
<dbReference type="GO" id="GO:0005737">
    <property type="term" value="C:cytoplasm"/>
    <property type="evidence" value="ECO:0007669"/>
    <property type="project" value="TreeGrafter"/>
</dbReference>
<dbReference type="PANTHER" id="PTHR12894:SF30">
    <property type="entry name" value="TRANSFORMING GROWTH FACTOR-BETA RECEPTOR-ASSOCIATED PROTEIN 1-LIKE"/>
    <property type="match status" value="1"/>
</dbReference>
<dbReference type="GO" id="GO:0016020">
    <property type="term" value="C:membrane"/>
    <property type="evidence" value="ECO:0007669"/>
    <property type="project" value="TreeGrafter"/>
</dbReference>
<sequence length="842" mass="93864">MAFSAFSSSCVYERTFDPKDKFSIQCVESHLPNIYVGTKQGSIHDLILLQTGSSSPSRAKERLARKLSSSAVSRIRLVPVYDRILALSNRSITALDMSSLEINQSFKKIPNVSQFEVRQQRDGRVELVLCCGNKKQLRVIVVQLDRWTILKEFSLVGEPLELAVQGACVCVGTSEQYLLCDVDTGQREALFYHGHNSQQLLVRSSGPGEFLLNGPGGLGLFVNVWGVCQRAPLQWPAGVLAACVCPPYALCLQGHELLLYSLLDQQCKQRLSVTGALGLTPTPDGALVFTDRAVLSLRPVPLEHQLQVLLQQDQLHEALLLLESEHGARLDPHGDLLRNVTCRAGFHHFYQESFEEATHLFTKGELDPRELLCLFPGLQSTLPADFHPHTDLLLPQSRAQELRGRWSREPDTLQRHLGFVSSFLGAVRTRRSAEQEQGQEQVDCALLWLHVHTANTEALLQLLARPHACALQTCEPVLIQHHRFFALGMLFESQGKHQEAIQSWVKLAEGQHTDPSCALSCSELLQHIVSRLGQLEDTEDLWTLAPWALHQDQETGVQIFTKRAAQTPLPPERVLALLQTYPQARINYLEFLTHNMSSKDSGHHTELALAYVSQCLQNQQDPASRGKLQLLLWESDCYHVSSVYERVVPTTLYMERAILLGRTGDHRGALKLLVEAGPDTAAAEEYCSRLSVHQGLQSTQSHMLELLHIYMSEGCSPAVLGLLKKYPHLLSGQRALHVLPESWSVQLLSDFLVGSTREAFHRSRMKTVEEALERARLHRHKAQWIQASSAVLRLDGRQACEECGKPVTRPGFVLTPPGGLLHLDCANDCATAPTSQGPELQA</sequence>
<reference evidence="3 4" key="1">
    <citation type="submission" date="2024-04" db="EMBL/GenBank/DDBJ databases">
        <authorList>
            <person name="Waldvogel A.-M."/>
            <person name="Schoenle A."/>
        </authorList>
    </citation>
    <scope>NUCLEOTIDE SEQUENCE [LARGE SCALE GENOMIC DNA]</scope>
</reference>
<keyword evidence="4" id="KW-1185">Reference proteome</keyword>
<protein>
    <recommendedName>
        <fullName evidence="2">CNH domain-containing protein</fullName>
    </recommendedName>
</protein>
<feature type="domain" description="CNH" evidence="2">
    <location>
        <begin position="21"/>
        <end position="286"/>
    </location>
</feature>
<dbReference type="PROSITE" id="PS50236">
    <property type="entry name" value="CHCR"/>
    <property type="match status" value="1"/>
</dbReference>
<dbReference type="EMBL" id="OZ035834">
    <property type="protein sequence ID" value="CAL1575917.1"/>
    <property type="molecule type" value="Genomic_DNA"/>
</dbReference>
<dbReference type="PANTHER" id="PTHR12894">
    <property type="entry name" value="CNH DOMAIN CONTAINING"/>
    <property type="match status" value="1"/>
</dbReference>
<feature type="repeat" description="CHCR" evidence="1">
    <location>
        <begin position="561"/>
        <end position="719"/>
    </location>
</feature>
<dbReference type="GO" id="GO:0034058">
    <property type="term" value="P:endosomal vesicle fusion"/>
    <property type="evidence" value="ECO:0007669"/>
    <property type="project" value="TreeGrafter"/>
</dbReference>
<dbReference type="GO" id="GO:0006886">
    <property type="term" value="P:intracellular protein transport"/>
    <property type="evidence" value="ECO:0007669"/>
    <property type="project" value="UniProtKB-UniRule"/>
</dbReference>
<dbReference type="GO" id="GO:0006914">
    <property type="term" value="P:autophagy"/>
    <property type="evidence" value="ECO:0007669"/>
    <property type="project" value="TreeGrafter"/>
</dbReference>
<evidence type="ECO:0000259" key="2">
    <source>
        <dbReference type="PROSITE" id="PS50219"/>
    </source>
</evidence>
<dbReference type="AlphaFoldDB" id="A0AAV2JIQ4"/>
<dbReference type="InterPro" id="IPR032914">
    <property type="entry name" value="Vam6/VPS39/TRAP1"/>
</dbReference>
<gene>
    <name evidence="3" type="ORF">KC01_LOCUS7388</name>
</gene>
<dbReference type="Pfam" id="PF00780">
    <property type="entry name" value="CNH"/>
    <property type="match status" value="1"/>
</dbReference>
<name>A0AAV2JIQ4_KNICA</name>
<dbReference type="Proteomes" id="UP001497482">
    <property type="component" value="Chromosome 12"/>
</dbReference>
<evidence type="ECO:0000256" key="1">
    <source>
        <dbReference type="PROSITE-ProRule" id="PRU01006"/>
    </source>
</evidence>
<evidence type="ECO:0000313" key="3">
    <source>
        <dbReference type="EMBL" id="CAL1575917.1"/>
    </source>
</evidence>